<dbReference type="InterPro" id="IPR002347">
    <property type="entry name" value="SDR_fam"/>
</dbReference>
<name>A0A7D6H8A2_9EURY</name>
<dbReference type="EMBL" id="CP059154">
    <property type="protein sequence ID" value="QLK27308.1"/>
    <property type="molecule type" value="Genomic_DNA"/>
</dbReference>
<keyword evidence="2" id="KW-0560">Oxidoreductase</keyword>
<evidence type="ECO:0000256" key="2">
    <source>
        <dbReference type="ARBA" id="ARBA00023002"/>
    </source>
</evidence>
<dbReference type="InterPro" id="IPR020904">
    <property type="entry name" value="Sc_DH/Rdtase_CS"/>
</dbReference>
<dbReference type="PRINTS" id="PR00080">
    <property type="entry name" value="SDRFAMILY"/>
</dbReference>
<evidence type="ECO:0000256" key="1">
    <source>
        <dbReference type="ARBA" id="ARBA00006484"/>
    </source>
</evidence>
<evidence type="ECO:0000313" key="4">
    <source>
        <dbReference type="EMBL" id="QLK27308.1"/>
    </source>
</evidence>
<dbReference type="GO" id="GO:0032787">
    <property type="term" value="P:monocarboxylic acid metabolic process"/>
    <property type="evidence" value="ECO:0007669"/>
    <property type="project" value="UniProtKB-ARBA"/>
</dbReference>
<dbReference type="Gene3D" id="3.40.50.720">
    <property type="entry name" value="NAD(P)-binding Rossmann-like Domain"/>
    <property type="match status" value="1"/>
</dbReference>
<dbReference type="PROSITE" id="PS00061">
    <property type="entry name" value="ADH_SHORT"/>
    <property type="match status" value="1"/>
</dbReference>
<dbReference type="GO" id="GO:0016491">
    <property type="term" value="F:oxidoreductase activity"/>
    <property type="evidence" value="ECO:0007669"/>
    <property type="project" value="UniProtKB-KW"/>
</dbReference>
<protein>
    <submittedName>
        <fullName evidence="4">SDR family oxidoreductase</fullName>
    </submittedName>
</protein>
<evidence type="ECO:0000313" key="5">
    <source>
        <dbReference type="Proteomes" id="UP000510869"/>
    </source>
</evidence>
<sequence>MDFGLDDKTALVTGAGGRIGSVDCEVLAAEGTDIIALDVDIDAAETVADDIEDAGGTARALECDLTDRDAVAETVSAVDEDVGGIDVLINNAGLVDARDRVEDFDDEVWDRDVAVNLTGTYNVTRAVYPGMKEREWGRIINMSSVAGWQGGFGQASYSATKSALIGFGKTLALEGAQHGITSNVVAPSIVVGALADLPVDQLEGVDEHFARIAEATPMRRLGREEDVANLIAYLCSEQANYITGQVVGVTGGVDLFSF</sequence>
<dbReference type="InterPro" id="IPR050259">
    <property type="entry name" value="SDR"/>
</dbReference>
<dbReference type="RefSeq" id="WP_180842470.1">
    <property type="nucleotide sequence ID" value="NZ_CP059154.1"/>
</dbReference>
<keyword evidence="5" id="KW-1185">Reference proteome</keyword>
<dbReference type="Pfam" id="PF00106">
    <property type="entry name" value="adh_short"/>
    <property type="match status" value="1"/>
</dbReference>
<dbReference type="FunFam" id="3.40.50.720:FF:000173">
    <property type="entry name" value="3-oxoacyl-[acyl-carrier protein] reductase"/>
    <property type="match status" value="1"/>
</dbReference>
<organism evidence="4 5">
    <name type="scientific">Natrinema zhouii</name>
    <dbReference type="NCBI Taxonomy" id="1710539"/>
    <lineage>
        <taxon>Archaea</taxon>
        <taxon>Methanobacteriati</taxon>
        <taxon>Methanobacteriota</taxon>
        <taxon>Stenosarchaea group</taxon>
        <taxon>Halobacteria</taxon>
        <taxon>Halobacteriales</taxon>
        <taxon>Natrialbaceae</taxon>
        <taxon>Natrinema</taxon>
    </lineage>
</organism>
<evidence type="ECO:0000256" key="3">
    <source>
        <dbReference type="RuleBase" id="RU000363"/>
    </source>
</evidence>
<dbReference type="PRINTS" id="PR00081">
    <property type="entry name" value="GDHRDH"/>
</dbReference>
<gene>
    <name evidence="4" type="ORF">HYG81_06830</name>
</gene>
<dbReference type="InterPro" id="IPR036291">
    <property type="entry name" value="NAD(P)-bd_dom_sf"/>
</dbReference>
<reference evidence="4 5" key="1">
    <citation type="submission" date="2020-07" db="EMBL/GenBank/DDBJ databases">
        <title>Natrinema (YPL30) sp. nov. and Haloterrigena xxxxxx (YPL8) sp. nov., isolated from a salt mine.</title>
        <authorList>
            <person name="Cui H."/>
        </authorList>
    </citation>
    <scope>NUCLEOTIDE SEQUENCE [LARGE SCALE GENOMIC DNA]</scope>
    <source>
        <strain evidence="4 5">YPL13</strain>
    </source>
</reference>
<dbReference type="AlphaFoldDB" id="A0A7D6H8A2"/>
<proteinExistence type="inferred from homology"/>
<dbReference type="GeneID" id="56142905"/>
<dbReference type="KEGG" id="nay:HYG81_06830"/>
<dbReference type="SUPFAM" id="SSF51735">
    <property type="entry name" value="NAD(P)-binding Rossmann-fold domains"/>
    <property type="match status" value="1"/>
</dbReference>
<dbReference type="PANTHER" id="PTHR42879:SF2">
    <property type="entry name" value="3-OXOACYL-[ACYL-CARRIER-PROTEIN] REDUCTASE FABG"/>
    <property type="match status" value="1"/>
</dbReference>
<dbReference type="PANTHER" id="PTHR42879">
    <property type="entry name" value="3-OXOACYL-(ACYL-CARRIER-PROTEIN) REDUCTASE"/>
    <property type="match status" value="1"/>
</dbReference>
<dbReference type="OrthoDB" id="7442at2157"/>
<dbReference type="Proteomes" id="UP000510869">
    <property type="component" value="Chromosome"/>
</dbReference>
<accession>A0A7D6H8A2</accession>
<comment type="similarity">
    <text evidence="1 3">Belongs to the short-chain dehydrogenases/reductases (SDR) family.</text>
</comment>